<keyword evidence="2" id="KW-1185">Reference proteome</keyword>
<accession>A0A4Y2VP60</accession>
<protein>
    <submittedName>
        <fullName evidence="1">Uncharacterized protein</fullName>
    </submittedName>
</protein>
<reference evidence="1 2" key="1">
    <citation type="journal article" date="2019" name="Sci. Rep.">
        <title>Orb-weaving spider Araneus ventricosus genome elucidates the spidroin gene catalogue.</title>
        <authorList>
            <person name="Kono N."/>
            <person name="Nakamura H."/>
            <person name="Ohtoshi R."/>
            <person name="Moran D.A.P."/>
            <person name="Shinohara A."/>
            <person name="Yoshida Y."/>
            <person name="Fujiwara M."/>
            <person name="Mori M."/>
            <person name="Tomita M."/>
            <person name="Arakawa K."/>
        </authorList>
    </citation>
    <scope>NUCLEOTIDE SEQUENCE [LARGE SCALE GENOMIC DNA]</scope>
</reference>
<comment type="caution">
    <text evidence="1">The sequence shown here is derived from an EMBL/GenBank/DDBJ whole genome shotgun (WGS) entry which is preliminary data.</text>
</comment>
<gene>
    <name evidence="1" type="ORF">AVEN_53096_1</name>
</gene>
<proteinExistence type="predicted"/>
<evidence type="ECO:0000313" key="2">
    <source>
        <dbReference type="Proteomes" id="UP000499080"/>
    </source>
</evidence>
<evidence type="ECO:0000313" key="1">
    <source>
        <dbReference type="EMBL" id="GBO26421.1"/>
    </source>
</evidence>
<name>A0A4Y2VP60_ARAVE</name>
<dbReference type="EMBL" id="BGPR01049428">
    <property type="protein sequence ID" value="GBO26421.1"/>
    <property type="molecule type" value="Genomic_DNA"/>
</dbReference>
<dbReference type="AlphaFoldDB" id="A0A4Y2VP60"/>
<sequence>MYCKCSVVEKTIQLACLITLLMVGARRKTLGLHFSSDICIGPKKELLGLLPFSRPSWKDIDAGCKDLAGGRIPQNSRQASWKVGGQKCMHRASLVDSSKKEIQLDLRPSLGAWSLKCYSEVKKLKKAYGAD</sequence>
<organism evidence="1 2">
    <name type="scientific">Araneus ventricosus</name>
    <name type="common">Orbweaver spider</name>
    <name type="synonym">Epeira ventricosa</name>
    <dbReference type="NCBI Taxonomy" id="182803"/>
    <lineage>
        <taxon>Eukaryota</taxon>
        <taxon>Metazoa</taxon>
        <taxon>Ecdysozoa</taxon>
        <taxon>Arthropoda</taxon>
        <taxon>Chelicerata</taxon>
        <taxon>Arachnida</taxon>
        <taxon>Araneae</taxon>
        <taxon>Araneomorphae</taxon>
        <taxon>Entelegynae</taxon>
        <taxon>Araneoidea</taxon>
        <taxon>Araneidae</taxon>
        <taxon>Araneus</taxon>
    </lineage>
</organism>
<dbReference type="Proteomes" id="UP000499080">
    <property type="component" value="Unassembled WGS sequence"/>
</dbReference>